<dbReference type="Pfam" id="PF03968">
    <property type="entry name" value="LptD_N"/>
    <property type="match status" value="1"/>
</dbReference>
<keyword evidence="1" id="KW-0472">Membrane</keyword>
<comment type="caution">
    <text evidence="3">The sequence shown here is derived from an EMBL/GenBank/DDBJ whole genome shotgun (WGS) entry which is preliminary data.</text>
</comment>
<sequence>MIKQEVILVKKIFIFLCLFMLLPALCHAAPDIKYNKQHFDPIRGIYYLEGNVSVTVGSRVISADKAQVEMYSIEVHAQGNIHLQQDDIDFYGDTVDVYGSRKTAEVNGNLNFTQGDVAITSDSGIFNWDTKNAVFTGNVNVTTPTGSIKADKVVYNVVSHKIIK</sequence>
<feature type="domain" description="Organic solvent tolerance-like N-terminal" evidence="2">
    <location>
        <begin position="119"/>
        <end position="154"/>
    </location>
</feature>
<protein>
    <submittedName>
        <fullName evidence="3">LPS-assembly protein LptD</fullName>
    </submittedName>
</protein>
<dbReference type="AlphaFoldDB" id="A0A644VBR8"/>
<evidence type="ECO:0000259" key="2">
    <source>
        <dbReference type="Pfam" id="PF03968"/>
    </source>
</evidence>
<accession>A0A644VBR8</accession>
<dbReference type="GO" id="GO:1990351">
    <property type="term" value="C:transporter complex"/>
    <property type="evidence" value="ECO:0007669"/>
    <property type="project" value="TreeGrafter"/>
</dbReference>
<dbReference type="InterPro" id="IPR005653">
    <property type="entry name" value="OstA-like_N"/>
</dbReference>
<dbReference type="EMBL" id="VSSQ01000265">
    <property type="protein sequence ID" value="MPL88789.1"/>
    <property type="molecule type" value="Genomic_DNA"/>
</dbReference>
<organism evidence="3">
    <name type="scientific">bioreactor metagenome</name>
    <dbReference type="NCBI Taxonomy" id="1076179"/>
    <lineage>
        <taxon>unclassified sequences</taxon>
        <taxon>metagenomes</taxon>
        <taxon>ecological metagenomes</taxon>
    </lineage>
</organism>
<keyword evidence="1" id="KW-0998">Cell outer membrane</keyword>
<dbReference type="InterPro" id="IPR050218">
    <property type="entry name" value="LptD"/>
</dbReference>
<reference evidence="3" key="1">
    <citation type="submission" date="2019-08" db="EMBL/GenBank/DDBJ databases">
        <authorList>
            <person name="Kucharzyk K."/>
            <person name="Murdoch R.W."/>
            <person name="Higgins S."/>
            <person name="Loffler F."/>
        </authorList>
    </citation>
    <scope>NUCLEOTIDE SEQUENCE</scope>
</reference>
<dbReference type="PANTHER" id="PTHR30189">
    <property type="entry name" value="LPS-ASSEMBLY PROTEIN"/>
    <property type="match status" value="1"/>
</dbReference>
<dbReference type="PANTHER" id="PTHR30189:SF1">
    <property type="entry name" value="LPS-ASSEMBLY PROTEIN LPTD"/>
    <property type="match status" value="1"/>
</dbReference>
<gene>
    <name evidence="3" type="primary">lptD_16</name>
    <name evidence="3" type="ORF">SDC9_34817</name>
</gene>
<dbReference type="GO" id="GO:0009279">
    <property type="term" value="C:cell outer membrane"/>
    <property type="evidence" value="ECO:0007669"/>
    <property type="project" value="TreeGrafter"/>
</dbReference>
<evidence type="ECO:0000256" key="1">
    <source>
        <dbReference type="ARBA" id="ARBA00023237"/>
    </source>
</evidence>
<evidence type="ECO:0000313" key="3">
    <source>
        <dbReference type="EMBL" id="MPL88789.1"/>
    </source>
</evidence>
<dbReference type="Gene3D" id="2.60.450.10">
    <property type="entry name" value="Lipopolysaccharide (LPS) transport protein A like domain"/>
    <property type="match status" value="1"/>
</dbReference>
<name>A0A644VBR8_9ZZZZ</name>
<proteinExistence type="predicted"/>